<dbReference type="InterPro" id="IPR010621">
    <property type="entry name" value="DUF1214"/>
</dbReference>
<dbReference type="AlphaFoldDB" id="A0A4P7LCL3"/>
<accession>A0A4P7LCL3</accession>
<evidence type="ECO:0000259" key="2">
    <source>
        <dbReference type="Pfam" id="PF06863"/>
    </source>
</evidence>
<dbReference type="Pfam" id="PF06742">
    <property type="entry name" value="DUF1214"/>
    <property type="match status" value="1"/>
</dbReference>
<organism evidence="3 4">
    <name type="scientific">Cupriavidus oxalaticus</name>
    <dbReference type="NCBI Taxonomy" id="96344"/>
    <lineage>
        <taxon>Bacteria</taxon>
        <taxon>Pseudomonadati</taxon>
        <taxon>Pseudomonadota</taxon>
        <taxon>Betaproteobacteria</taxon>
        <taxon>Burkholderiales</taxon>
        <taxon>Burkholderiaceae</taxon>
        <taxon>Cupriavidus</taxon>
    </lineage>
</organism>
<dbReference type="InterPro" id="IPR037049">
    <property type="entry name" value="DUF1214_C_sf"/>
</dbReference>
<dbReference type="RefSeq" id="WP_135702932.1">
    <property type="nucleotide sequence ID" value="NZ_CP038634.1"/>
</dbReference>
<dbReference type="Proteomes" id="UP000295294">
    <property type="component" value="Chromosome 1"/>
</dbReference>
<protein>
    <submittedName>
        <fullName evidence="3">DUF1254 domain-containing protein</fullName>
    </submittedName>
</protein>
<dbReference type="Gene3D" id="2.60.40.1610">
    <property type="entry name" value="Domain of unknown function DUF1254"/>
    <property type="match status" value="1"/>
</dbReference>
<feature type="domain" description="DUF1214" evidence="1">
    <location>
        <begin position="324"/>
        <end position="434"/>
    </location>
</feature>
<dbReference type="STRING" id="1349762.GCA_001592245_05072"/>
<dbReference type="SUPFAM" id="SSF160935">
    <property type="entry name" value="VPA0735-like"/>
    <property type="match status" value="1"/>
</dbReference>
<dbReference type="EMBL" id="CP038634">
    <property type="protein sequence ID" value="QBY50137.1"/>
    <property type="molecule type" value="Genomic_DNA"/>
</dbReference>
<dbReference type="PANTHER" id="PTHR36509:SF2">
    <property type="entry name" value="BLL3101 PROTEIN"/>
    <property type="match status" value="1"/>
</dbReference>
<sequence>MTKSADSSADSFAGSRLPALAREAVLYTLPLYEMARMRAATCPRRRREGAFADARPDGTLRWVNQFFHTRQLLGPQHRQVVTPNNDTLYSNAWLDLSQGPLLLEVPDSAGRYYVLGLLDFYTNPFAYIGSRTTGTQAGRFLLHGPGWQGEAPAGATAIACPTDAVWLLGRLLVDGPDDLPAVHALQDRFRLTLPDGGDAVRAYDVGMQPNEHLGASPQQVRRYADVVNRALRENPPPADEAATVQAFAALGLGAASEGVPLKETQVALLAAAMEQVLAELARPMPSALGGGWNLPVEIGASFGTRYAERAQVARNYIGALGMEEAMYIIADCDAHGRPLDGNEPHELAFPAGQLPQVGAFWSLTMYDKGDCMLVENPIARYSLGDRSPSLRYEPDGSLRLHLGAAAPRDAARHGNWLPAPAGPFYVALRLYVPGAAHLGKTFSYPGIQAVEA</sequence>
<dbReference type="InterPro" id="IPR037050">
    <property type="entry name" value="DUF1254_sf"/>
</dbReference>
<dbReference type="KEGG" id="cox:E0W60_02660"/>
<feature type="domain" description="DUF1254" evidence="2">
    <location>
        <begin position="63"/>
        <end position="192"/>
    </location>
</feature>
<dbReference type="Gene3D" id="2.60.120.600">
    <property type="entry name" value="Domain of unknown function DUF1214, C-terminal domain"/>
    <property type="match status" value="1"/>
</dbReference>
<reference evidence="3 4" key="1">
    <citation type="submission" date="2019-03" db="EMBL/GenBank/DDBJ databases">
        <title>Efficiently degradation of phenoxyalkanoic acid herbicides by Cupriavidus oxalaticus strain X32.</title>
        <authorList>
            <person name="Sheng X."/>
        </authorList>
    </citation>
    <scope>NUCLEOTIDE SEQUENCE [LARGE SCALE GENOMIC DNA]</scope>
    <source>
        <strain evidence="3 4">X32</strain>
    </source>
</reference>
<evidence type="ECO:0000259" key="1">
    <source>
        <dbReference type="Pfam" id="PF06742"/>
    </source>
</evidence>
<name>A0A4P7LCL3_9BURK</name>
<evidence type="ECO:0000313" key="4">
    <source>
        <dbReference type="Proteomes" id="UP000295294"/>
    </source>
</evidence>
<proteinExistence type="predicted"/>
<dbReference type="PANTHER" id="PTHR36509">
    <property type="entry name" value="BLL3101 PROTEIN"/>
    <property type="match status" value="1"/>
</dbReference>
<evidence type="ECO:0000313" key="3">
    <source>
        <dbReference type="EMBL" id="QBY50137.1"/>
    </source>
</evidence>
<dbReference type="OrthoDB" id="104565at2"/>
<dbReference type="Pfam" id="PF06863">
    <property type="entry name" value="DUF1254"/>
    <property type="match status" value="1"/>
</dbReference>
<gene>
    <name evidence="3" type="ORF">E0W60_02660</name>
</gene>
<dbReference type="InterPro" id="IPR010679">
    <property type="entry name" value="DUF1254"/>
</dbReference>